<evidence type="ECO:0000313" key="12">
    <source>
        <dbReference type="Proteomes" id="UP000002899"/>
    </source>
</evidence>
<sequence length="332" mass="37163">MASKLSLHTLARIEDAKPKHQKAGSDDVIYNSGYDCDPNSSHGNNLRHYANATNISATKNGSYDEKNGSSDSEPNIIDVLKSHKYKGSDPFPLLNIDYSMNMINLDWWRMGRATYGFEMDQNCIQIVDRSTQPSPSDPNEVCPVCIDNLASDVVALNGCSHKFHRVCIIEYKNNEKYGKCNLVCPLCSIISLPGRGPSPCGTMSWRLSNKHFMLDRNEVTGVLTIKYTIRSGTQMKCHPHPGSPYSGGQFKAYLPLTDDYISLLKLFIMAFLDGQTFTVKSMPIGQSHMDVVVWNLEHKYNLHGGLCNFGYPDLYYLERASSQVISILNNGR</sequence>
<evidence type="ECO:0000256" key="6">
    <source>
        <dbReference type="ARBA" id="ARBA00022723"/>
    </source>
</evidence>
<evidence type="ECO:0000256" key="9">
    <source>
        <dbReference type="PROSITE-ProRule" id="PRU00175"/>
    </source>
</evidence>
<dbReference type="InterPro" id="IPR013083">
    <property type="entry name" value="Znf_RING/FYVE/PHD"/>
</dbReference>
<dbReference type="PANTHER" id="PTHR12622">
    <property type="entry name" value="DELTEX-RELATED"/>
    <property type="match status" value="1"/>
</dbReference>
<dbReference type="GeneID" id="24423679"/>
<evidence type="ECO:0000256" key="2">
    <source>
        <dbReference type="ARBA" id="ARBA00004906"/>
    </source>
</evidence>
<evidence type="ECO:0000256" key="1">
    <source>
        <dbReference type="ARBA" id="ARBA00000900"/>
    </source>
</evidence>
<organism evidence="11 12">
    <name type="scientific">Babesia microti (strain RI)</name>
    <dbReference type="NCBI Taxonomy" id="1133968"/>
    <lineage>
        <taxon>Eukaryota</taxon>
        <taxon>Sar</taxon>
        <taxon>Alveolata</taxon>
        <taxon>Apicomplexa</taxon>
        <taxon>Aconoidasida</taxon>
        <taxon>Piroplasmida</taxon>
        <taxon>Babesiidae</taxon>
        <taxon>Babesia</taxon>
    </lineage>
</organism>
<reference evidence="11 12" key="3">
    <citation type="journal article" date="2016" name="Sci. Rep.">
        <title>Genome-wide diversity and gene expression profiling of Babesia microti isolates identify polymorphic genes that mediate host-pathogen interactions.</title>
        <authorList>
            <person name="Silva J.C."/>
            <person name="Cornillot E."/>
            <person name="McCracken C."/>
            <person name="Usmani-Brown S."/>
            <person name="Dwivedi A."/>
            <person name="Ifeonu O.O."/>
            <person name="Crabtree J."/>
            <person name="Gotia H.T."/>
            <person name="Virji A.Z."/>
            <person name="Reynes C."/>
            <person name="Colinge J."/>
            <person name="Kumar V."/>
            <person name="Lawres L."/>
            <person name="Pazzi J.E."/>
            <person name="Pablo J.V."/>
            <person name="Hung C."/>
            <person name="Brancato J."/>
            <person name="Kumari P."/>
            <person name="Orvis J."/>
            <person name="Tretina K."/>
            <person name="Chibucos M."/>
            <person name="Ott S."/>
            <person name="Sadzewicz L."/>
            <person name="Sengamalay N."/>
            <person name="Shetty A.C."/>
            <person name="Su Q."/>
            <person name="Tallon L."/>
            <person name="Fraser C.M."/>
            <person name="Frutos R."/>
            <person name="Molina D.M."/>
            <person name="Krause P.J."/>
            <person name="Ben Mamoun C."/>
        </authorList>
    </citation>
    <scope>NUCLEOTIDE SEQUENCE [LARGE SCALE GENOMIC DNA]</scope>
    <source>
        <strain evidence="11 12">RI</strain>
    </source>
</reference>
<keyword evidence="6" id="KW-0479">Metal-binding</keyword>
<accession>A0A1N6LX38</accession>
<dbReference type="AlphaFoldDB" id="A0A1N6LX38"/>
<keyword evidence="8" id="KW-0862">Zinc</keyword>
<dbReference type="InterPro" id="IPR039399">
    <property type="entry name" value="Deltex_C_sf"/>
</dbReference>
<dbReference type="UniPathway" id="UPA00143"/>
<proteinExistence type="inferred from homology"/>
<dbReference type="InterPro" id="IPR039396">
    <property type="entry name" value="Deltex_C"/>
</dbReference>
<evidence type="ECO:0000256" key="5">
    <source>
        <dbReference type="ARBA" id="ARBA00022679"/>
    </source>
</evidence>
<dbReference type="GO" id="GO:0061630">
    <property type="term" value="F:ubiquitin protein ligase activity"/>
    <property type="evidence" value="ECO:0007669"/>
    <property type="project" value="UniProtKB-EC"/>
</dbReference>
<evidence type="ECO:0000313" key="11">
    <source>
        <dbReference type="EMBL" id="SIO73435.1"/>
    </source>
</evidence>
<reference evidence="11 12" key="2">
    <citation type="journal article" date="2013" name="PLoS ONE">
        <title>Whole genome mapping and re-organization of the nuclear and mitochondrial genomes of Babesia microti isolates.</title>
        <authorList>
            <person name="Cornillot E."/>
            <person name="Dassouli A."/>
            <person name="Garg A."/>
            <person name="Pachikara N."/>
            <person name="Randazzo S."/>
            <person name="Depoix D."/>
            <person name="Carcy B."/>
            <person name="Delbecq S."/>
            <person name="Frutos R."/>
            <person name="Silva J.C."/>
            <person name="Sutton R."/>
            <person name="Krause P.J."/>
            <person name="Mamoun C.B."/>
        </authorList>
    </citation>
    <scope>NUCLEOTIDE SEQUENCE [LARGE SCALE GENOMIC DNA]</scope>
    <source>
        <strain evidence="11 12">RI</strain>
    </source>
</reference>
<reference evidence="11 12" key="1">
    <citation type="journal article" date="2012" name="Nucleic Acids Res.">
        <title>Sequencing of the smallest Apicomplexan genome from the human pathogen Babesia microti.</title>
        <authorList>
            <person name="Cornillot E."/>
            <person name="Hadj-Kaddour K."/>
            <person name="Dassouli A."/>
            <person name="Noel B."/>
            <person name="Ranwez V."/>
            <person name="Vacherie B."/>
            <person name="Augagneur Y."/>
            <person name="Bres V."/>
            <person name="Duclos A."/>
            <person name="Randazzo S."/>
            <person name="Carcy B."/>
            <person name="Debierre-Grockiego F."/>
            <person name="Delbecq S."/>
            <person name="Moubri-Menage K."/>
            <person name="Shams-Eldin H."/>
            <person name="Usmani-Brown S."/>
            <person name="Bringaud F."/>
            <person name="Wincker P."/>
            <person name="Vivares C.P."/>
            <person name="Schwarz R.T."/>
            <person name="Schetters T.P."/>
            <person name="Krause P.J."/>
            <person name="Gorenflot A."/>
            <person name="Berry V."/>
            <person name="Barbe V."/>
            <person name="Ben Mamoun C."/>
        </authorList>
    </citation>
    <scope>NUCLEOTIDE SEQUENCE [LARGE SCALE GENOMIC DNA]</scope>
    <source>
        <strain evidence="11 12">RI</strain>
    </source>
</reference>
<dbReference type="GO" id="GO:0008270">
    <property type="term" value="F:zinc ion binding"/>
    <property type="evidence" value="ECO:0007669"/>
    <property type="project" value="UniProtKB-KW"/>
</dbReference>
<comment type="pathway">
    <text evidence="2">Protein modification; protein ubiquitination.</text>
</comment>
<dbReference type="EC" id="2.3.2.27" evidence="4"/>
<protein>
    <recommendedName>
        <fullName evidence="4">RING-type E3 ubiquitin transferase</fullName>
        <ecNumber evidence="4">2.3.2.27</ecNumber>
    </recommendedName>
</protein>
<dbReference type="InterPro" id="IPR039398">
    <property type="entry name" value="Deltex_fam"/>
</dbReference>
<dbReference type="GO" id="GO:0016567">
    <property type="term" value="P:protein ubiquitination"/>
    <property type="evidence" value="ECO:0007669"/>
    <property type="project" value="UniProtKB-UniPathway"/>
</dbReference>
<evidence type="ECO:0000256" key="8">
    <source>
        <dbReference type="ARBA" id="ARBA00022833"/>
    </source>
</evidence>
<gene>
    <name evidence="11" type="ORF">BMR1_01G03020</name>
</gene>
<dbReference type="InterPro" id="IPR018957">
    <property type="entry name" value="Znf_C3HC4_RING-type"/>
</dbReference>
<dbReference type="SMART" id="SM00184">
    <property type="entry name" value="RING"/>
    <property type="match status" value="1"/>
</dbReference>
<comment type="catalytic activity">
    <reaction evidence="1">
        <text>S-ubiquitinyl-[E2 ubiquitin-conjugating enzyme]-L-cysteine + [acceptor protein]-L-lysine = [E2 ubiquitin-conjugating enzyme]-L-cysteine + N(6)-ubiquitinyl-[acceptor protein]-L-lysine.</text>
        <dbReference type="EC" id="2.3.2.27"/>
    </reaction>
</comment>
<dbReference type="VEuPathDB" id="PiroplasmaDB:BMR1_01G03020"/>
<keyword evidence="5" id="KW-0808">Transferase</keyword>
<dbReference type="Gene3D" id="3.30.390.130">
    <property type="match status" value="1"/>
</dbReference>
<keyword evidence="7 9" id="KW-0863">Zinc-finger</keyword>
<name>A0A1N6LX38_BABMR</name>
<dbReference type="EMBL" id="FO082871">
    <property type="protein sequence ID" value="SIO73435.1"/>
    <property type="molecule type" value="Genomic_DNA"/>
</dbReference>
<dbReference type="KEGG" id="bmic:BMR1_01G03020"/>
<dbReference type="Pfam" id="PF18102">
    <property type="entry name" value="DTC"/>
    <property type="match status" value="1"/>
</dbReference>
<feature type="domain" description="RING-type" evidence="10">
    <location>
        <begin position="142"/>
        <end position="188"/>
    </location>
</feature>
<dbReference type="InterPro" id="IPR001841">
    <property type="entry name" value="Znf_RING"/>
</dbReference>
<dbReference type="Gene3D" id="3.30.40.10">
    <property type="entry name" value="Zinc/RING finger domain, C3HC4 (zinc finger)"/>
    <property type="match status" value="1"/>
</dbReference>
<dbReference type="SUPFAM" id="SSF57850">
    <property type="entry name" value="RING/U-box"/>
    <property type="match status" value="1"/>
</dbReference>
<dbReference type="RefSeq" id="XP_021337534.1">
    <property type="nucleotide sequence ID" value="XM_021482949.1"/>
</dbReference>
<evidence type="ECO:0000256" key="4">
    <source>
        <dbReference type="ARBA" id="ARBA00012483"/>
    </source>
</evidence>
<evidence type="ECO:0000256" key="3">
    <source>
        <dbReference type="ARBA" id="ARBA00009413"/>
    </source>
</evidence>
<evidence type="ECO:0000256" key="7">
    <source>
        <dbReference type="ARBA" id="ARBA00022771"/>
    </source>
</evidence>
<dbReference type="GO" id="GO:0007219">
    <property type="term" value="P:Notch signaling pathway"/>
    <property type="evidence" value="ECO:0007669"/>
    <property type="project" value="InterPro"/>
</dbReference>
<dbReference type="PROSITE" id="PS50089">
    <property type="entry name" value="ZF_RING_2"/>
    <property type="match status" value="1"/>
</dbReference>
<evidence type="ECO:0000259" key="10">
    <source>
        <dbReference type="PROSITE" id="PS50089"/>
    </source>
</evidence>
<dbReference type="Proteomes" id="UP000002899">
    <property type="component" value="Chromosome I"/>
</dbReference>
<dbReference type="Pfam" id="PF00097">
    <property type="entry name" value="zf-C3HC4"/>
    <property type="match status" value="1"/>
</dbReference>
<comment type="similarity">
    <text evidence="3">Belongs to the Deltex family.</text>
</comment>
<keyword evidence="12" id="KW-1185">Reference proteome</keyword>
<dbReference type="OrthoDB" id="527344at2759"/>